<dbReference type="Gene3D" id="3.40.50.720">
    <property type="entry name" value="NAD(P)-binding Rossmann-like Domain"/>
    <property type="match status" value="1"/>
</dbReference>
<proteinExistence type="predicted"/>
<evidence type="ECO:0000313" key="2">
    <source>
        <dbReference type="EMBL" id="KAF2110912.1"/>
    </source>
</evidence>
<reference evidence="2" key="1">
    <citation type="journal article" date="2020" name="Stud. Mycol.">
        <title>101 Dothideomycetes genomes: a test case for predicting lifestyles and emergence of pathogens.</title>
        <authorList>
            <person name="Haridas S."/>
            <person name="Albert R."/>
            <person name="Binder M."/>
            <person name="Bloem J."/>
            <person name="Labutti K."/>
            <person name="Salamov A."/>
            <person name="Andreopoulos B."/>
            <person name="Baker S."/>
            <person name="Barry K."/>
            <person name="Bills G."/>
            <person name="Bluhm B."/>
            <person name="Cannon C."/>
            <person name="Castanera R."/>
            <person name="Culley D."/>
            <person name="Daum C."/>
            <person name="Ezra D."/>
            <person name="Gonzalez J."/>
            <person name="Henrissat B."/>
            <person name="Kuo A."/>
            <person name="Liang C."/>
            <person name="Lipzen A."/>
            <person name="Lutzoni F."/>
            <person name="Magnuson J."/>
            <person name="Mondo S."/>
            <person name="Nolan M."/>
            <person name="Ohm R."/>
            <person name="Pangilinan J."/>
            <person name="Park H.-J."/>
            <person name="Ramirez L."/>
            <person name="Alfaro M."/>
            <person name="Sun H."/>
            <person name="Tritt A."/>
            <person name="Yoshinaga Y."/>
            <person name="Zwiers L.-H."/>
            <person name="Turgeon B."/>
            <person name="Goodwin S."/>
            <person name="Spatafora J."/>
            <person name="Crous P."/>
            <person name="Grigoriev I."/>
        </authorList>
    </citation>
    <scope>NUCLEOTIDE SEQUENCE</scope>
    <source>
        <strain evidence="2">CBS 627.86</strain>
    </source>
</reference>
<name>A0A6A5YUU1_9PLEO</name>
<organism evidence="2 3">
    <name type="scientific">Lophiotrema nucula</name>
    <dbReference type="NCBI Taxonomy" id="690887"/>
    <lineage>
        <taxon>Eukaryota</taxon>
        <taxon>Fungi</taxon>
        <taxon>Dikarya</taxon>
        <taxon>Ascomycota</taxon>
        <taxon>Pezizomycotina</taxon>
        <taxon>Dothideomycetes</taxon>
        <taxon>Pleosporomycetidae</taxon>
        <taxon>Pleosporales</taxon>
        <taxon>Lophiotremataceae</taxon>
        <taxon>Lophiotrema</taxon>
    </lineage>
</organism>
<dbReference type="AlphaFoldDB" id="A0A6A5YUU1"/>
<dbReference type="OrthoDB" id="429813at2759"/>
<protein>
    <recommendedName>
        <fullName evidence="1">Thioester reductase (TE) domain-containing protein</fullName>
    </recommendedName>
</protein>
<dbReference type="Proteomes" id="UP000799770">
    <property type="component" value="Unassembled WGS sequence"/>
</dbReference>
<dbReference type="EMBL" id="ML977336">
    <property type="protein sequence ID" value="KAF2110912.1"/>
    <property type="molecule type" value="Genomic_DNA"/>
</dbReference>
<keyword evidence="3" id="KW-1185">Reference proteome</keyword>
<sequence>MASLRSVEVQETDLSRPLLGLSEPANWCIAANVTHVIHNAFPVTFKRGVASFESQFKIMSHLLQLARDNGASPRMVFVSSIAAVSQYTSKEDLDGLVAVSEEPFRPDWKPPAMGYWQAKLICEKMLEQAVQEGGVDGVIARSALCLGFLSYFPLAESRLVLHVENPSRQFWASAMATISEALTLPILSYKDWLARVRDLAEDEEHVATLHSFFEKDFSHVGSGKLYLNTTETKRASPTLRECGIIRDDILRRYVSRTLLSR</sequence>
<dbReference type="InterPro" id="IPR036291">
    <property type="entry name" value="NAD(P)-bd_dom_sf"/>
</dbReference>
<dbReference type="SUPFAM" id="SSF51735">
    <property type="entry name" value="NAD(P)-binding Rossmann-fold domains"/>
    <property type="match status" value="1"/>
</dbReference>
<dbReference type="Pfam" id="PF07993">
    <property type="entry name" value="NAD_binding_4"/>
    <property type="match status" value="1"/>
</dbReference>
<evidence type="ECO:0000259" key="1">
    <source>
        <dbReference type="Pfam" id="PF07993"/>
    </source>
</evidence>
<evidence type="ECO:0000313" key="3">
    <source>
        <dbReference type="Proteomes" id="UP000799770"/>
    </source>
</evidence>
<feature type="domain" description="Thioester reductase (TE)" evidence="1">
    <location>
        <begin position="6"/>
        <end position="144"/>
    </location>
</feature>
<gene>
    <name evidence="2" type="ORF">BDV96DRAFT_650519</name>
</gene>
<dbReference type="InterPro" id="IPR013120">
    <property type="entry name" value="FAR_NAD-bd"/>
</dbReference>
<accession>A0A6A5YUU1</accession>